<proteinExistence type="predicted"/>
<dbReference type="Pfam" id="PF07722">
    <property type="entry name" value="Peptidase_C26"/>
    <property type="match status" value="1"/>
</dbReference>
<dbReference type="InterPro" id="IPR029062">
    <property type="entry name" value="Class_I_gatase-like"/>
</dbReference>
<keyword evidence="1" id="KW-0378">Hydrolase</keyword>
<dbReference type="SUPFAM" id="SSF52317">
    <property type="entry name" value="Class I glutamine amidotransferase-like"/>
    <property type="match status" value="1"/>
</dbReference>
<dbReference type="CDD" id="cd01745">
    <property type="entry name" value="GATase1_2"/>
    <property type="match status" value="1"/>
</dbReference>
<dbReference type="RefSeq" id="WP_317975440.1">
    <property type="nucleotide sequence ID" value="NZ_BTFW01000001.1"/>
</dbReference>
<evidence type="ECO:0000313" key="2">
    <source>
        <dbReference type="Proteomes" id="UP001187221"/>
    </source>
</evidence>
<dbReference type="PANTHER" id="PTHR43235">
    <property type="entry name" value="GLUTAMINE AMIDOTRANSFERASE PB2B2.05-RELATED"/>
    <property type="match status" value="1"/>
</dbReference>
<evidence type="ECO:0000313" key="1">
    <source>
        <dbReference type="EMBL" id="GMM61791.1"/>
    </source>
</evidence>
<dbReference type="InterPro" id="IPR011697">
    <property type="entry name" value="Peptidase_C26"/>
</dbReference>
<comment type="caution">
    <text evidence="1">The sequence shown here is derived from an EMBL/GenBank/DDBJ whole genome shotgun (WGS) entry which is preliminary data.</text>
</comment>
<sequence>MSGAPSRLLLGVSCCLRENDGAEPVHGVIDRYLRAPARHGDCDVVLVPALPGLTDWTAMAGRLDGLLLTGSPSNVEPWRYGTPSAGRLADGPFDPARDTTTLALAEAMLRAGKPVFGICRGFQELNVAFGGTLRVLATDGPVSHHAPDGVSLETMFAACHPVALSPDGIMARALGTQEMTVNTVHYQGVDALGIVGPGRSLTIEARAPDGQIEAFSADVVGAEVFAVQWHPEWDADSNPASAWFFAHLHGAMERARTRTHADTGAA</sequence>
<accession>A0ABQ6P956</accession>
<reference evidence="1 2" key="1">
    <citation type="submission" date="2023-06" db="EMBL/GenBank/DDBJ databases">
        <title>Draft genome sequence of Novosphingobium sp. strain IK01.</title>
        <authorList>
            <person name="Hatamoto M."/>
            <person name="Ikarashi T."/>
            <person name="Yamaguchi T."/>
        </authorList>
    </citation>
    <scope>NUCLEOTIDE SEQUENCE [LARGE SCALE GENOMIC DNA]</scope>
    <source>
        <strain evidence="1 2">IK01</strain>
    </source>
</reference>
<dbReference type="GO" id="GO:0016787">
    <property type="term" value="F:hydrolase activity"/>
    <property type="evidence" value="ECO:0007669"/>
    <property type="project" value="UniProtKB-KW"/>
</dbReference>
<dbReference type="EMBL" id="BTFW01000001">
    <property type="protein sequence ID" value="GMM61791.1"/>
    <property type="molecule type" value="Genomic_DNA"/>
</dbReference>
<protein>
    <submittedName>
        <fullName evidence="1">Gamma-glutamyl-gamma-aminobutyrate hydrolase family protein</fullName>
    </submittedName>
</protein>
<dbReference type="Gene3D" id="3.40.50.880">
    <property type="match status" value="1"/>
</dbReference>
<keyword evidence="2" id="KW-1185">Reference proteome</keyword>
<dbReference type="Proteomes" id="UP001187221">
    <property type="component" value="Unassembled WGS sequence"/>
</dbReference>
<organism evidence="1 2">
    <name type="scientific">Novosphingobium pituita</name>
    <dbReference type="NCBI Taxonomy" id="3056842"/>
    <lineage>
        <taxon>Bacteria</taxon>
        <taxon>Pseudomonadati</taxon>
        <taxon>Pseudomonadota</taxon>
        <taxon>Alphaproteobacteria</taxon>
        <taxon>Sphingomonadales</taxon>
        <taxon>Sphingomonadaceae</taxon>
        <taxon>Novosphingobium</taxon>
    </lineage>
</organism>
<dbReference type="PANTHER" id="PTHR43235:SF1">
    <property type="entry name" value="GLUTAMINE AMIDOTRANSFERASE PB2B2.05-RELATED"/>
    <property type="match status" value="1"/>
</dbReference>
<dbReference type="InterPro" id="IPR044668">
    <property type="entry name" value="PuuD-like"/>
</dbReference>
<name>A0ABQ6P956_9SPHN</name>
<dbReference type="PROSITE" id="PS51273">
    <property type="entry name" value="GATASE_TYPE_1"/>
    <property type="match status" value="1"/>
</dbReference>
<gene>
    <name evidence="1" type="ORF">NUTIK01_25680</name>
</gene>